<proteinExistence type="predicted"/>
<gene>
    <name evidence="1" type="ORF">CTLFYP3_02919</name>
</gene>
<reference evidence="1" key="1">
    <citation type="submission" date="2019-11" db="EMBL/GenBank/DDBJ databases">
        <authorList>
            <person name="Feng L."/>
        </authorList>
    </citation>
    <scope>NUCLEOTIDE SEQUENCE</scope>
    <source>
        <strain evidence="1">CTertiumLFYP3</strain>
    </source>
</reference>
<name>A0A6N3FZ63_9CLOT</name>
<accession>A0A6N3FZ63</accession>
<dbReference type="AlphaFoldDB" id="A0A6N3FZ63"/>
<protein>
    <submittedName>
        <fullName evidence="1">Uncharacterized protein</fullName>
    </submittedName>
</protein>
<organism evidence="1">
    <name type="scientific">Clostridium tertium</name>
    <dbReference type="NCBI Taxonomy" id="1559"/>
    <lineage>
        <taxon>Bacteria</taxon>
        <taxon>Bacillati</taxon>
        <taxon>Bacillota</taxon>
        <taxon>Clostridia</taxon>
        <taxon>Eubacteriales</taxon>
        <taxon>Clostridiaceae</taxon>
        <taxon>Clostridium</taxon>
    </lineage>
</organism>
<dbReference type="EMBL" id="CACRTO010000042">
    <property type="protein sequence ID" value="VYU57301.1"/>
    <property type="molecule type" value="Genomic_DNA"/>
</dbReference>
<evidence type="ECO:0000313" key="1">
    <source>
        <dbReference type="EMBL" id="VYU57301.1"/>
    </source>
</evidence>
<sequence length="33" mass="3723">MNTLIYININECTKDEGGYNDSGYNKTASNYSE</sequence>